<sequence length="296" mass="34319">MPAALDLDLGMDPRRKNFFCNYCGYETYWSPAFSRHEKECQWKKILDGKEDSIPQNSSCPPASHVGRETMIGVGQLQQEGFDKKRTIPPPVLPQSIYDVPPASWEVQLAKAQLEAEAVEDSECTADSSSDFASNHAEKLGKLDLRCSLKHESRMDFKKMKSVYCSVKKSKKKKNAMLMYRPWFHSYFAKNYISLPQDVCMKDLRRFRKEVKASMVLEPKHSAARKKLKKREMKRVDPEEQKKQTWIRCDSCMKWRRIPPHVEIDTENSFFCGMLKGMTCSMEEDECSESEELITSQ</sequence>
<dbReference type="PROSITE" id="PS51050">
    <property type="entry name" value="ZF_CW"/>
    <property type="match status" value="1"/>
</dbReference>
<evidence type="ECO:0000256" key="2">
    <source>
        <dbReference type="ARBA" id="ARBA00022771"/>
    </source>
</evidence>
<accession>A0A7S0EEP4</accession>
<proteinExistence type="predicted"/>
<dbReference type="Gene3D" id="3.30.40.100">
    <property type="match status" value="1"/>
</dbReference>
<evidence type="ECO:0000259" key="4">
    <source>
        <dbReference type="PROSITE" id="PS51050"/>
    </source>
</evidence>
<reference evidence="5" key="1">
    <citation type="submission" date="2021-01" db="EMBL/GenBank/DDBJ databases">
        <authorList>
            <person name="Corre E."/>
            <person name="Pelletier E."/>
            <person name="Niang G."/>
            <person name="Scheremetjew M."/>
            <person name="Finn R."/>
            <person name="Kale V."/>
            <person name="Holt S."/>
            <person name="Cochrane G."/>
            <person name="Meng A."/>
            <person name="Brown T."/>
            <person name="Cohen L."/>
        </authorList>
    </citation>
    <scope>NUCLEOTIDE SEQUENCE</scope>
    <source>
        <strain evidence="5">CCMP325</strain>
    </source>
</reference>
<dbReference type="InterPro" id="IPR011124">
    <property type="entry name" value="Znf_CW"/>
</dbReference>
<evidence type="ECO:0000256" key="1">
    <source>
        <dbReference type="ARBA" id="ARBA00022723"/>
    </source>
</evidence>
<name>A0A7S0EEP4_9CRYP</name>
<dbReference type="Pfam" id="PF07496">
    <property type="entry name" value="zf-CW"/>
    <property type="match status" value="1"/>
</dbReference>
<evidence type="ECO:0000313" key="5">
    <source>
        <dbReference type="EMBL" id="CAD8481212.1"/>
    </source>
</evidence>
<keyword evidence="1" id="KW-0479">Metal-binding</keyword>
<organism evidence="5">
    <name type="scientific">Hanusia phi</name>
    <dbReference type="NCBI Taxonomy" id="3032"/>
    <lineage>
        <taxon>Eukaryota</taxon>
        <taxon>Cryptophyceae</taxon>
        <taxon>Pyrenomonadales</taxon>
        <taxon>Geminigeraceae</taxon>
        <taxon>Hanusia</taxon>
    </lineage>
</organism>
<evidence type="ECO:0000256" key="3">
    <source>
        <dbReference type="ARBA" id="ARBA00022833"/>
    </source>
</evidence>
<dbReference type="EMBL" id="HBEO01013033">
    <property type="protein sequence ID" value="CAD8481212.1"/>
    <property type="molecule type" value="Transcribed_RNA"/>
</dbReference>
<keyword evidence="3" id="KW-0862">Zinc</keyword>
<gene>
    <name evidence="5" type="ORF">HPHI1048_LOCUS8882</name>
</gene>
<dbReference type="AlphaFoldDB" id="A0A7S0EEP4"/>
<dbReference type="GO" id="GO:0008270">
    <property type="term" value="F:zinc ion binding"/>
    <property type="evidence" value="ECO:0007669"/>
    <property type="project" value="UniProtKB-KW"/>
</dbReference>
<protein>
    <recommendedName>
        <fullName evidence="4">CW-type domain-containing protein</fullName>
    </recommendedName>
</protein>
<feature type="domain" description="CW-type" evidence="4">
    <location>
        <begin position="239"/>
        <end position="294"/>
    </location>
</feature>
<keyword evidence="2" id="KW-0863">Zinc-finger</keyword>